<proteinExistence type="predicted"/>
<organism evidence="1 2">
    <name type="scientific">Trifolium medium</name>
    <dbReference type="NCBI Taxonomy" id="97028"/>
    <lineage>
        <taxon>Eukaryota</taxon>
        <taxon>Viridiplantae</taxon>
        <taxon>Streptophyta</taxon>
        <taxon>Embryophyta</taxon>
        <taxon>Tracheophyta</taxon>
        <taxon>Spermatophyta</taxon>
        <taxon>Magnoliopsida</taxon>
        <taxon>eudicotyledons</taxon>
        <taxon>Gunneridae</taxon>
        <taxon>Pentapetalae</taxon>
        <taxon>rosids</taxon>
        <taxon>fabids</taxon>
        <taxon>Fabales</taxon>
        <taxon>Fabaceae</taxon>
        <taxon>Papilionoideae</taxon>
        <taxon>50 kb inversion clade</taxon>
        <taxon>NPAAA clade</taxon>
        <taxon>Hologalegina</taxon>
        <taxon>IRL clade</taxon>
        <taxon>Trifolieae</taxon>
        <taxon>Trifolium</taxon>
    </lineage>
</organism>
<dbReference type="Proteomes" id="UP000265520">
    <property type="component" value="Unassembled WGS sequence"/>
</dbReference>
<evidence type="ECO:0000313" key="1">
    <source>
        <dbReference type="EMBL" id="MCI92607.1"/>
    </source>
</evidence>
<name>A0A392VXA8_9FABA</name>
<dbReference type="EMBL" id="LXQA011305613">
    <property type="protein sequence ID" value="MCI92607.1"/>
    <property type="molecule type" value="Genomic_DNA"/>
</dbReference>
<reference evidence="1 2" key="1">
    <citation type="journal article" date="2018" name="Front. Plant Sci.">
        <title>Red Clover (Trifolium pratense) and Zigzag Clover (T. medium) - A Picture of Genomic Similarities and Differences.</title>
        <authorList>
            <person name="Dluhosova J."/>
            <person name="Istvanek J."/>
            <person name="Nedelnik J."/>
            <person name="Repkova J."/>
        </authorList>
    </citation>
    <scope>NUCLEOTIDE SEQUENCE [LARGE SCALE GENOMIC DNA]</scope>
    <source>
        <strain evidence="2">cv. 10/8</strain>
        <tissue evidence="1">Leaf</tissue>
    </source>
</reference>
<keyword evidence="2" id="KW-1185">Reference proteome</keyword>
<protein>
    <submittedName>
        <fullName evidence="1">Uncharacterized protein</fullName>
    </submittedName>
</protein>
<dbReference type="AlphaFoldDB" id="A0A392VXA8"/>
<evidence type="ECO:0000313" key="2">
    <source>
        <dbReference type="Proteomes" id="UP000265520"/>
    </source>
</evidence>
<comment type="caution">
    <text evidence="1">The sequence shown here is derived from an EMBL/GenBank/DDBJ whole genome shotgun (WGS) entry which is preliminary data.</text>
</comment>
<sequence length="46" mass="5180">MFLNTSRKPVLLRLMVTKLGNAHYLNVKALSPSNVANRKENKDAEP</sequence>
<feature type="non-terminal residue" evidence="1">
    <location>
        <position position="46"/>
    </location>
</feature>
<accession>A0A392VXA8</accession>